<reference evidence="2" key="1">
    <citation type="submission" date="2022-08" db="EMBL/GenBank/DDBJ databases">
        <authorList>
            <consortium name="DOE Joint Genome Institute"/>
            <person name="Min B."/>
            <person name="Riley R."/>
            <person name="Sierra-Patev S."/>
            <person name="Naranjo-Ortiz M."/>
            <person name="Looney B."/>
            <person name="Konkel Z."/>
            <person name="Slot J.C."/>
            <person name="Sakamoto Y."/>
            <person name="Steenwyk J.L."/>
            <person name="Rokas A."/>
            <person name="Carro J."/>
            <person name="Camarero S."/>
            <person name="Ferreira P."/>
            <person name="Molpeceres G."/>
            <person name="Ruiz-Duenas F.J."/>
            <person name="Serrano A."/>
            <person name="Henrissat B."/>
            <person name="Drula E."/>
            <person name="Hughes K.W."/>
            <person name="Mata J.L."/>
            <person name="Ishikawa N.K."/>
            <person name="Vargas-Isla R."/>
            <person name="Ushijima S."/>
            <person name="Smith C.A."/>
            <person name="Ahrendt S."/>
            <person name="Andreopoulos W."/>
            <person name="He G."/>
            <person name="Labutti K."/>
            <person name="Lipzen A."/>
            <person name="Ng V."/>
            <person name="Sandor L."/>
            <person name="Barry K."/>
            <person name="Martinez A.T."/>
            <person name="Xiao Y."/>
            <person name="Gibbons J.G."/>
            <person name="Terashima K."/>
            <person name="Hibbett D.S."/>
            <person name="Grigoriev I.V."/>
        </authorList>
    </citation>
    <scope>NUCLEOTIDE SEQUENCE</scope>
    <source>
        <strain evidence="2">Sp2 HRB7682 ss15</strain>
    </source>
</reference>
<evidence type="ECO:0000313" key="2">
    <source>
        <dbReference type="EMBL" id="KAJ4493530.1"/>
    </source>
</evidence>
<feature type="transmembrane region" description="Helical" evidence="1">
    <location>
        <begin position="187"/>
        <end position="211"/>
    </location>
</feature>
<organism evidence="2 3">
    <name type="scientific">Lentinula lateritia</name>
    <dbReference type="NCBI Taxonomy" id="40482"/>
    <lineage>
        <taxon>Eukaryota</taxon>
        <taxon>Fungi</taxon>
        <taxon>Dikarya</taxon>
        <taxon>Basidiomycota</taxon>
        <taxon>Agaricomycotina</taxon>
        <taxon>Agaricomycetes</taxon>
        <taxon>Agaricomycetidae</taxon>
        <taxon>Agaricales</taxon>
        <taxon>Marasmiineae</taxon>
        <taxon>Omphalotaceae</taxon>
        <taxon>Lentinula</taxon>
    </lineage>
</organism>
<protein>
    <submittedName>
        <fullName evidence="2">Uncharacterized protein</fullName>
    </submittedName>
</protein>
<feature type="transmembrane region" description="Helical" evidence="1">
    <location>
        <begin position="20"/>
        <end position="45"/>
    </location>
</feature>
<feature type="transmembrane region" description="Helical" evidence="1">
    <location>
        <begin position="231"/>
        <end position="251"/>
    </location>
</feature>
<evidence type="ECO:0000256" key="1">
    <source>
        <dbReference type="SAM" id="Phobius"/>
    </source>
</evidence>
<dbReference type="Proteomes" id="UP001150238">
    <property type="component" value="Unassembled WGS sequence"/>
</dbReference>
<comment type="caution">
    <text evidence="2">The sequence shown here is derived from an EMBL/GenBank/DDBJ whole genome shotgun (WGS) entry which is preliminary data.</text>
</comment>
<reference evidence="2" key="2">
    <citation type="journal article" date="2023" name="Proc. Natl. Acad. Sci. U.S.A.">
        <title>A global phylogenomic analysis of the shiitake genus Lentinula.</title>
        <authorList>
            <person name="Sierra-Patev S."/>
            <person name="Min B."/>
            <person name="Naranjo-Ortiz M."/>
            <person name="Looney B."/>
            <person name="Konkel Z."/>
            <person name="Slot J.C."/>
            <person name="Sakamoto Y."/>
            <person name="Steenwyk J.L."/>
            <person name="Rokas A."/>
            <person name="Carro J."/>
            <person name="Camarero S."/>
            <person name="Ferreira P."/>
            <person name="Molpeceres G."/>
            <person name="Ruiz-Duenas F.J."/>
            <person name="Serrano A."/>
            <person name="Henrissat B."/>
            <person name="Drula E."/>
            <person name="Hughes K.W."/>
            <person name="Mata J.L."/>
            <person name="Ishikawa N.K."/>
            <person name="Vargas-Isla R."/>
            <person name="Ushijima S."/>
            <person name="Smith C.A."/>
            <person name="Donoghue J."/>
            <person name="Ahrendt S."/>
            <person name="Andreopoulos W."/>
            <person name="He G."/>
            <person name="LaButti K."/>
            <person name="Lipzen A."/>
            <person name="Ng V."/>
            <person name="Riley R."/>
            <person name="Sandor L."/>
            <person name="Barry K."/>
            <person name="Martinez A.T."/>
            <person name="Xiao Y."/>
            <person name="Gibbons J.G."/>
            <person name="Terashima K."/>
            <person name="Grigoriev I.V."/>
            <person name="Hibbett D."/>
        </authorList>
    </citation>
    <scope>NUCLEOTIDE SEQUENCE</scope>
    <source>
        <strain evidence="2">Sp2 HRB7682 ss15</strain>
    </source>
</reference>
<feature type="transmembrane region" description="Helical" evidence="1">
    <location>
        <begin position="271"/>
        <end position="290"/>
    </location>
</feature>
<keyword evidence="1" id="KW-1133">Transmembrane helix</keyword>
<name>A0A9W9AYH5_9AGAR</name>
<keyword evidence="1" id="KW-0472">Membrane</keyword>
<keyword evidence="1" id="KW-0812">Transmembrane</keyword>
<dbReference type="AlphaFoldDB" id="A0A9W9AYH5"/>
<accession>A0A9W9AYH5</accession>
<evidence type="ECO:0000313" key="3">
    <source>
        <dbReference type="Proteomes" id="UP001150238"/>
    </source>
</evidence>
<dbReference type="EMBL" id="JANVFS010000003">
    <property type="protein sequence ID" value="KAJ4493530.1"/>
    <property type="molecule type" value="Genomic_DNA"/>
</dbReference>
<sequence length="313" mass="35160">MNPEEHTLLSQAAANLYLEVWSIICTTVFYGIYVLAGVISIYLFISTDIARHGIHPLPLTAVLVAMFMTVDFVGRGCSILTRICREFMDSTTEISLKKQFEAVSDSGLVWTIILGWPQGILLLLSDFIVAWRAWAIWPTQRYVEVMLVTVLVGSCVLRICDEVLYTLDIYFPGHNTTSSTLGVFNMLSLGFSIFTNIVSTFLLALKTWIYVTTKRQLAVRYPKSTHSYQTLLLWVESGVLFGLFQIIFGVFQVLVSMTIINPKFIHPADAFLQALMKGVAALYPITVFLIMKLRLSIVEDCILVQVQTSNNSS</sequence>
<gene>
    <name evidence="2" type="ORF">C8J55DRAFT_581269</name>
</gene>
<proteinExistence type="predicted"/>
<feature type="transmembrane region" description="Helical" evidence="1">
    <location>
        <begin position="108"/>
        <end position="131"/>
    </location>
</feature>
<feature type="transmembrane region" description="Helical" evidence="1">
    <location>
        <begin position="57"/>
        <end position="81"/>
    </location>
</feature>